<reference evidence="1 2" key="1">
    <citation type="submission" date="2019-03" db="EMBL/GenBank/DDBJ databases">
        <title>Genomic Encyclopedia of Type Strains, Phase IV (KMG-IV): sequencing the most valuable type-strain genomes for metagenomic binning, comparative biology and taxonomic classification.</title>
        <authorList>
            <person name="Goeker M."/>
        </authorList>
    </citation>
    <scope>NUCLEOTIDE SEQUENCE [LARGE SCALE GENOMIC DNA]</scope>
    <source>
        <strain evidence="1 2">JA181</strain>
    </source>
</reference>
<dbReference type="RefSeq" id="WP_134077109.1">
    <property type="nucleotide sequence ID" value="NZ_SOEB01000002.1"/>
</dbReference>
<dbReference type="Gene3D" id="3.40.50.300">
    <property type="entry name" value="P-loop containing nucleotide triphosphate hydrolases"/>
    <property type="match status" value="1"/>
</dbReference>
<comment type="caution">
    <text evidence="1">The sequence shown here is derived from an EMBL/GenBank/DDBJ whole genome shotgun (WGS) entry which is preliminary data.</text>
</comment>
<proteinExistence type="predicted"/>
<dbReference type="AlphaFoldDB" id="A0A4R8G9K8"/>
<dbReference type="InterPro" id="IPR027417">
    <property type="entry name" value="P-loop_NTPase"/>
</dbReference>
<protein>
    <recommendedName>
        <fullName evidence="3">Sulfotransferase family protein</fullName>
    </recommendedName>
</protein>
<dbReference type="Proteomes" id="UP000295484">
    <property type="component" value="Unassembled WGS sequence"/>
</dbReference>
<evidence type="ECO:0000313" key="1">
    <source>
        <dbReference type="EMBL" id="TDX33404.1"/>
    </source>
</evidence>
<accession>A0A4R8G9K8</accession>
<evidence type="ECO:0000313" key="2">
    <source>
        <dbReference type="Proteomes" id="UP000295484"/>
    </source>
</evidence>
<evidence type="ECO:0008006" key="3">
    <source>
        <dbReference type="Google" id="ProtNLM"/>
    </source>
</evidence>
<gene>
    <name evidence="1" type="ORF">EV657_102281</name>
</gene>
<organism evidence="1 2">
    <name type="scientific">Rhodovulum visakhapatnamense</name>
    <dbReference type="NCBI Taxonomy" id="364297"/>
    <lineage>
        <taxon>Bacteria</taxon>
        <taxon>Pseudomonadati</taxon>
        <taxon>Pseudomonadota</taxon>
        <taxon>Alphaproteobacteria</taxon>
        <taxon>Rhodobacterales</taxon>
        <taxon>Paracoccaceae</taxon>
        <taxon>Rhodovulum</taxon>
    </lineage>
</organism>
<name>A0A4R8G9K8_9RHOB</name>
<sequence length="275" mass="30786">MTRAGQPWSVPLRSGRNRTDPIPVILAHYHLYKNAGSSVDRAICEAVGAGNFIELDKDRRFRRAPAFNTALIRQILRAHPGMRGFSCHTFVATAHRVDDFTALPIVFLRHPLLRLASIYRFEPTSKAHRDTPMGRLAASLPFPEWLDAFLKSHNGKNYQTCVLSMMEDGSHSPFTNGHPRHIGDIRVAAERLDEVNSLTGVGIVEQFDRSARRIEAAVGRHFPGFRLSGAAANQTKQVDSWQDELAALERSLPADLLARAVMANASDYALYDRYR</sequence>
<dbReference type="EMBL" id="SOEB01000002">
    <property type="protein sequence ID" value="TDX33404.1"/>
    <property type="molecule type" value="Genomic_DNA"/>
</dbReference>